<keyword evidence="1" id="KW-1133">Transmembrane helix</keyword>
<keyword evidence="1" id="KW-0472">Membrane</keyword>
<dbReference type="RefSeq" id="YP_009603137.1">
    <property type="nucleotide sequence ID" value="NC_041948.1"/>
</dbReference>
<evidence type="ECO:0000313" key="2">
    <source>
        <dbReference type="EMBL" id="ALY08733.1"/>
    </source>
</evidence>
<proteinExistence type="predicted"/>
<dbReference type="Proteomes" id="UP000222527">
    <property type="component" value="Segment"/>
</dbReference>
<organism evidence="2 3">
    <name type="scientific">Arthrobacter phage Circum</name>
    <dbReference type="NCBI Taxonomy" id="1772295"/>
    <lineage>
        <taxon>Viruses</taxon>
        <taxon>Duplodnaviria</taxon>
        <taxon>Heunggongvirae</taxon>
        <taxon>Uroviricota</taxon>
        <taxon>Caudoviricetes</taxon>
        <taxon>Mudcatvirus</taxon>
        <taxon>Mudcatvirus circum</taxon>
    </lineage>
</organism>
<gene>
    <name evidence="2" type="primary">48</name>
    <name evidence="2" type="ORF">CIRCUM_48</name>
</gene>
<protein>
    <submittedName>
        <fullName evidence="2">Uncharacterized protein</fullName>
    </submittedName>
</protein>
<evidence type="ECO:0000256" key="1">
    <source>
        <dbReference type="SAM" id="Phobius"/>
    </source>
</evidence>
<sequence length="67" mass="7272">MAYNITSLPSPKKTLIRKGIVLGGTIIGGIIAFALVSRSEPETDVEVVYEEETETTYVTIPEGDDEN</sequence>
<keyword evidence="1" id="KW-0812">Transmembrane</keyword>
<keyword evidence="3" id="KW-1185">Reference proteome</keyword>
<reference evidence="2 3" key="1">
    <citation type="submission" date="2015-11" db="EMBL/GenBank/DDBJ databases">
        <authorList>
            <person name="Aziz R.M."/>
            <person name="Carl E.L."/>
            <person name="Farooq M.A."/>
            <person name="Gal B."/>
            <person name="Garcia Martinez K."/>
            <person name="Mathew K.J."/>
            <person name="Obando D.J."/>
            <person name="Robinson K.M."/>
            <person name="Robinson M.D."/>
            <person name="Sanders L.M."/>
            <person name="Silva M.P."/>
            <person name="Tasnim L."/>
            <person name="Vo M."/>
            <person name="Vo Q.D."/>
            <person name="Simon S.E."/>
            <person name="Hughes L.E."/>
            <person name="Benjamin R.C."/>
            <person name="Bradley K.W."/>
            <person name="Asai D.J."/>
            <person name="Bowman C.A."/>
            <person name="Russell D.A."/>
            <person name="Pope W.H."/>
            <person name="Jacobs-Sera D."/>
            <person name="Hendrix R.W."/>
            <person name="Hatfull G.F."/>
        </authorList>
    </citation>
    <scope>NUCLEOTIDE SEQUENCE [LARGE SCALE GENOMIC DNA]</scope>
</reference>
<dbReference type="GeneID" id="40079004"/>
<evidence type="ECO:0000313" key="3">
    <source>
        <dbReference type="Proteomes" id="UP000222527"/>
    </source>
</evidence>
<dbReference type="EMBL" id="KU160642">
    <property type="protein sequence ID" value="ALY08733.1"/>
    <property type="molecule type" value="Genomic_DNA"/>
</dbReference>
<name>A0A0U4B206_9CAUD</name>
<dbReference type="KEGG" id="vg:40079004"/>
<accession>A0A0U4B206</accession>
<feature type="transmembrane region" description="Helical" evidence="1">
    <location>
        <begin position="20"/>
        <end position="37"/>
    </location>
</feature>